<keyword evidence="5" id="KW-1185">Reference proteome</keyword>
<comment type="caution">
    <text evidence="4">The sequence shown here is derived from an EMBL/GenBank/DDBJ whole genome shotgun (WGS) entry which is preliminary data.</text>
</comment>
<dbReference type="OrthoDB" id="5190137at2"/>
<accession>A0A4R6TVF5</accession>
<gene>
    <name evidence="4" type="ORF">EV213_12223</name>
</gene>
<dbReference type="RefSeq" id="WP_133581950.1">
    <property type="nucleotide sequence ID" value="NZ_SNYJ01000022.1"/>
</dbReference>
<dbReference type="GO" id="GO:0003677">
    <property type="term" value="F:DNA binding"/>
    <property type="evidence" value="ECO:0007669"/>
    <property type="project" value="UniProtKB-KW"/>
</dbReference>
<sequence>MSLGEKISRLRKKNNLSQQDLADKIKISKSSLGMYEIDKRQPNYATLQKISNHFGVTVDYLLNEDEEEKSDQEKMAQKDDVLTDKDERDIARRMKKMREDLMAGNDTEGLSFSGEPMSEEAIESLLEALEYAERQTTRINKKYIPKKHRKNDDKL</sequence>
<keyword evidence="1 4" id="KW-0238">DNA-binding</keyword>
<evidence type="ECO:0000313" key="5">
    <source>
        <dbReference type="Proteomes" id="UP000295632"/>
    </source>
</evidence>
<dbReference type="Gene3D" id="1.10.260.40">
    <property type="entry name" value="lambda repressor-like DNA-binding domains"/>
    <property type="match status" value="1"/>
</dbReference>
<dbReference type="InterPro" id="IPR010982">
    <property type="entry name" value="Lambda_DNA-bd_dom_sf"/>
</dbReference>
<dbReference type="AlphaFoldDB" id="A0A4R6TVF5"/>
<dbReference type="CDD" id="cd00093">
    <property type="entry name" value="HTH_XRE"/>
    <property type="match status" value="1"/>
</dbReference>
<dbReference type="Pfam" id="PF01381">
    <property type="entry name" value="HTH_3"/>
    <property type="match status" value="1"/>
</dbReference>
<dbReference type="Proteomes" id="UP000295632">
    <property type="component" value="Unassembled WGS sequence"/>
</dbReference>
<dbReference type="SMART" id="SM00530">
    <property type="entry name" value="HTH_XRE"/>
    <property type="match status" value="1"/>
</dbReference>
<protein>
    <submittedName>
        <fullName evidence="4">DNA-binding XRE family transcriptional regulator</fullName>
    </submittedName>
</protein>
<evidence type="ECO:0000313" key="4">
    <source>
        <dbReference type="EMBL" id="TDQ35236.1"/>
    </source>
</evidence>
<name>A0A4R6TVF5_9BACI</name>
<evidence type="ECO:0000256" key="2">
    <source>
        <dbReference type="SAM" id="MobiDB-lite"/>
    </source>
</evidence>
<feature type="domain" description="HTH cro/C1-type" evidence="3">
    <location>
        <begin position="7"/>
        <end position="61"/>
    </location>
</feature>
<dbReference type="InterPro" id="IPR001387">
    <property type="entry name" value="Cro/C1-type_HTH"/>
</dbReference>
<dbReference type="PANTHER" id="PTHR46558:SF11">
    <property type="entry name" value="HTH-TYPE TRANSCRIPTIONAL REGULATOR XRE"/>
    <property type="match status" value="1"/>
</dbReference>
<evidence type="ECO:0000259" key="3">
    <source>
        <dbReference type="PROSITE" id="PS50943"/>
    </source>
</evidence>
<dbReference type="PANTHER" id="PTHR46558">
    <property type="entry name" value="TRACRIPTIONAL REGULATORY PROTEIN-RELATED-RELATED"/>
    <property type="match status" value="1"/>
</dbReference>
<proteinExistence type="predicted"/>
<reference evidence="4 5" key="1">
    <citation type="submission" date="2019-03" db="EMBL/GenBank/DDBJ databases">
        <title>Genomic Encyclopedia of Type Strains, Phase IV (KMG-IV): sequencing the most valuable type-strain genomes for metagenomic binning, comparative biology and taxonomic classification.</title>
        <authorList>
            <person name="Goeker M."/>
        </authorList>
    </citation>
    <scope>NUCLEOTIDE SEQUENCE [LARGE SCALE GENOMIC DNA]</scope>
    <source>
        <strain evidence="4 5">DSM 28697</strain>
    </source>
</reference>
<evidence type="ECO:0000256" key="1">
    <source>
        <dbReference type="ARBA" id="ARBA00023125"/>
    </source>
</evidence>
<organism evidence="4 5">
    <name type="scientific">Aureibacillus halotolerans</name>
    <dbReference type="NCBI Taxonomy" id="1508390"/>
    <lineage>
        <taxon>Bacteria</taxon>
        <taxon>Bacillati</taxon>
        <taxon>Bacillota</taxon>
        <taxon>Bacilli</taxon>
        <taxon>Bacillales</taxon>
        <taxon>Bacillaceae</taxon>
        <taxon>Aureibacillus</taxon>
    </lineage>
</organism>
<feature type="compositionally biased region" description="Basic and acidic residues" evidence="2">
    <location>
        <begin position="71"/>
        <end position="88"/>
    </location>
</feature>
<feature type="region of interest" description="Disordered" evidence="2">
    <location>
        <begin position="66"/>
        <end position="88"/>
    </location>
</feature>
<dbReference type="EMBL" id="SNYJ01000022">
    <property type="protein sequence ID" value="TDQ35236.1"/>
    <property type="molecule type" value="Genomic_DNA"/>
</dbReference>
<dbReference type="SUPFAM" id="SSF47413">
    <property type="entry name" value="lambda repressor-like DNA-binding domains"/>
    <property type="match status" value="1"/>
</dbReference>
<dbReference type="PROSITE" id="PS50943">
    <property type="entry name" value="HTH_CROC1"/>
    <property type="match status" value="1"/>
</dbReference>